<dbReference type="Proteomes" id="UP001595533">
    <property type="component" value="Unassembled WGS sequence"/>
</dbReference>
<sequence length="144" mass="16478">MEQSYNIWKPDYRITEPFGGISVFSLGNGHTILLLHGSDNDLKLEFSQIHAMTIHEEFAHPHVDYNENIPAIPNNNGGYPLLVVENSEWIKSFTDSRLQGDGRIPVHYQFLSMSYFVDVLSYEPPISEWVKSNDYDSVFSAIEP</sequence>
<gene>
    <name evidence="1" type="ORF">ACFODZ_16960</name>
</gene>
<accession>A0ABV7JCU9</accession>
<evidence type="ECO:0000313" key="2">
    <source>
        <dbReference type="Proteomes" id="UP001595533"/>
    </source>
</evidence>
<comment type="caution">
    <text evidence="1">The sequence shown here is derived from an EMBL/GenBank/DDBJ whole genome shotgun (WGS) entry which is preliminary data.</text>
</comment>
<proteinExistence type="predicted"/>
<organism evidence="1 2">
    <name type="scientific">Marinicella sediminis</name>
    <dbReference type="NCBI Taxonomy" id="1792834"/>
    <lineage>
        <taxon>Bacteria</taxon>
        <taxon>Pseudomonadati</taxon>
        <taxon>Pseudomonadota</taxon>
        <taxon>Gammaproteobacteria</taxon>
        <taxon>Lysobacterales</taxon>
        <taxon>Marinicellaceae</taxon>
        <taxon>Marinicella</taxon>
    </lineage>
</organism>
<keyword evidence="2" id="KW-1185">Reference proteome</keyword>
<dbReference type="EMBL" id="JBHRTS010000012">
    <property type="protein sequence ID" value="MFC3195948.1"/>
    <property type="molecule type" value="Genomic_DNA"/>
</dbReference>
<dbReference type="RefSeq" id="WP_077411841.1">
    <property type="nucleotide sequence ID" value="NZ_JBHRTS010000012.1"/>
</dbReference>
<reference evidence="2" key="1">
    <citation type="journal article" date="2019" name="Int. J. Syst. Evol. Microbiol.">
        <title>The Global Catalogue of Microorganisms (GCM) 10K type strain sequencing project: providing services to taxonomists for standard genome sequencing and annotation.</title>
        <authorList>
            <consortium name="The Broad Institute Genomics Platform"/>
            <consortium name="The Broad Institute Genome Sequencing Center for Infectious Disease"/>
            <person name="Wu L."/>
            <person name="Ma J."/>
        </authorList>
    </citation>
    <scope>NUCLEOTIDE SEQUENCE [LARGE SCALE GENOMIC DNA]</scope>
    <source>
        <strain evidence="2">KCTC 42953</strain>
    </source>
</reference>
<evidence type="ECO:0000313" key="1">
    <source>
        <dbReference type="EMBL" id="MFC3195948.1"/>
    </source>
</evidence>
<name>A0ABV7JCU9_9GAMM</name>
<protein>
    <submittedName>
        <fullName evidence="1">Uncharacterized protein</fullName>
    </submittedName>
</protein>